<dbReference type="Pfam" id="PF01327">
    <property type="entry name" value="Pep_deformylase"/>
    <property type="match status" value="1"/>
</dbReference>
<feature type="binding site" evidence="2">
    <location>
        <position position="149"/>
    </location>
    <ligand>
        <name>Fe cation</name>
        <dbReference type="ChEBI" id="CHEBI:24875"/>
    </ligand>
</feature>
<evidence type="ECO:0000256" key="1">
    <source>
        <dbReference type="ARBA" id="ARBA00010759"/>
    </source>
</evidence>
<feature type="active site" evidence="2">
    <location>
        <position position="146"/>
    </location>
</feature>
<dbReference type="PIRSF" id="PIRSF004749">
    <property type="entry name" value="Pep_def"/>
    <property type="match status" value="1"/>
</dbReference>
<comment type="function">
    <text evidence="2">Removes the formyl group from the N-terminal Met of newly synthesized proteins. Requires at least a dipeptide for an efficient rate of reaction. N-terminal L-methionine is a prerequisite for activity but the enzyme has broad specificity at other positions.</text>
</comment>
<dbReference type="RefSeq" id="WP_265134949.1">
    <property type="nucleotide sequence ID" value="NZ_FXTX01000001.1"/>
</dbReference>
<dbReference type="NCBIfam" id="TIGR00079">
    <property type="entry name" value="pept_deformyl"/>
    <property type="match status" value="1"/>
</dbReference>
<sequence length="181" mass="20700">MDYRIRTWPDKILKEKTKEVDFFDEKLKIILDKMWEIMYKEDGVGLAANQIGIPYQILVLDTTARAESLKEAGEETDEEPVKMALINPKIVEKEGQVESKEGCLSFPGVSITIPRAKRVKVIAQDENGKEITIDTDGFLAIVLQHEIDHLNGIPFINYLSPLKRKIVLEKYLKSQKEVTKL</sequence>
<comment type="caution">
    <text evidence="3">The sequence shown here is derived from an EMBL/GenBank/DDBJ whole genome shotgun (WGS) entry which is preliminary data.</text>
</comment>
<dbReference type="GO" id="GO:0042586">
    <property type="term" value="F:peptide deformylase activity"/>
    <property type="evidence" value="ECO:0007669"/>
    <property type="project" value="UniProtKB-UniRule"/>
</dbReference>
<protein>
    <recommendedName>
        <fullName evidence="2">Peptide deformylase</fullName>
        <shortName evidence="2">PDF</shortName>
        <ecNumber evidence="2">3.5.1.88</ecNumber>
    </recommendedName>
    <alternativeName>
        <fullName evidence="2">Polypeptide deformylase</fullName>
    </alternativeName>
</protein>
<dbReference type="NCBIfam" id="NF001159">
    <property type="entry name" value="PRK00150.1-3"/>
    <property type="match status" value="1"/>
</dbReference>
<dbReference type="GO" id="GO:0006412">
    <property type="term" value="P:translation"/>
    <property type="evidence" value="ECO:0007669"/>
    <property type="project" value="UniProtKB-UniRule"/>
</dbReference>
<evidence type="ECO:0000313" key="4">
    <source>
        <dbReference type="Proteomes" id="UP001157947"/>
    </source>
</evidence>
<accession>A0AA45WIS7</accession>
<dbReference type="CDD" id="cd00487">
    <property type="entry name" value="Pep_deformylase"/>
    <property type="match status" value="1"/>
</dbReference>
<evidence type="ECO:0000256" key="2">
    <source>
        <dbReference type="HAMAP-Rule" id="MF_00163"/>
    </source>
</evidence>
<reference evidence="3" key="1">
    <citation type="submission" date="2017-05" db="EMBL/GenBank/DDBJ databases">
        <authorList>
            <person name="Varghese N."/>
            <person name="Submissions S."/>
        </authorList>
    </citation>
    <scope>NUCLEOTIDE SEQUENCE</scope>
    <source>
        <strain evidence="3">DSM 18763</strain>
    </source>
</reference>
<dbReference type="GO" id="GO:0046872">
    <property type="term" value="F:metal ion binding"/>
    <property type="evidence" value="ECO:0007669"/>
    <property type="project" value="UniProtKB-KW"/>
</dbReference>
<dbReference type="PRINTS" id="PR01576">
    <property type="entry name" value="PDEFORMYLASE"/>
</dbReference>
<dbReference type="InterPro" id="IPR023635">
    <property type="entry name" value="Peptide_deformylase"/>
</dbReference>
<dbReference type="PANTHER" id="PTHR10458">
    <property type="entry name" value="PEPTIDE DEFORMYLASE"/>
    <property type="match status" value="1"/>
</dbReference>
<keyword evidence="2" id="KW-0408">Iron</keyword>
<comment type="similarity">
    <text evidence="1 2">Belongs to the polypeptide deformylase family.</text>
</comment>
<dbReference type="PANTHER" id="PTHR10458:SF22">
    <property type="entry name" value="PEPTIDE DEFORMYLASE"/>
    <property type="match status" value="1"/>
</dbReference>
<keyword evidence="4" id="KW-1185">Reference proteome</keyword>
<keyword evidence="2" id="KW-0378">Hydrolase</keyword>
<dbReference type="Gene3D" id="3.90.45.10">
    <property type="entry name" value="Peptide deformylase"/>
    <property type="match status" value="1"/>
</dbReference>
<gene>
    <name evidence="2" type="primary">def</name>
    <name evidence="3" type="ORF">SAMN06264868_101189</name>
</gene>
<dbReference type="EMBL" id="FXTX01000001">
    <property type="protein sequence ID" value="SMP01064.1"/>
    <property type="molecule type" value="Genomic_DNA"/>
</dbReference>
<dbReference type="InterPro" id="IPR036821">
    <property type="entry name" value="Peptide_deformylase_sf"/>
</dbReference>
<dbReference type="EC" id="3.5.1.88" evidence="2"/>
<comment type="catalytic activity">
    <reaction evidence="2">
        <text>N-terminal N-formyl-L-methionyl-[peptide] + H2O = N-terminal L-methionyl-[peptide] + formate</text>
        <dbReference type="Rhea" id="RHEA:24420"/>
        <dbReference type="Rhea" id="RHEA-COMP:10639"/>
        <dbReference type="Rhea" id="RHEA-COMP:10640"/>
        <dbReference type="ChEBI" id="CHEBI:15377"/>
        <dbReference type="ChEBI" id="CHEBI:15740"/>
        <dbReference type="ChEBI" id="CHEBI:49298"/>
        <dbReference type="ChEBI" id="CHEBI:64731"/>
        <dbReference type="EC" id="3.5.1.88"/>
    </reaction>
</comment>
<dbReference type="SUPFAM" id="SSF56420">
    <property type="entry name" value="Peptide deformylase"/>
    <property type="match status" value="1"/>
</dbReference>
<name>A0AA45WIS7_9AQUI</name>
<comment type="cofactor">
    <cofactor evidence="2">
        <name>Fe(2+)</name>
        <dbReference type="ChEBI" id="CHEBI:29033"/>
    </cofactor>
    <text evidence="2">Binds 1 Fe(2+) ion.</text>
</comment>
<dbReference type="HAMAP" id="MF_00163">
    <property type="entry name" value="Pep_deformylase"/>
    <property type="match status" value="1"/>
</dbReference>
<feature type="binding site" evidence="2">
    <location>
        <position position="103"/>
    </location>
    <ligand>
        <name>Fe cation</name>
        <dbReference type="ChEBI" id="CHEBI:24875"/>
    </ligand>
</feature>
<organism evidence="3 4">
    <name type="scientific">Venenivibrio stagnispumantis</name>
    <dbReference type="NCBI Taxonomy" id="407998"/>
    <lineage>
        <taxon>Bacteria</taxon>
        <taxon>Pseudomonadati</taxon>
        <taxon>Aquificota</taxon>
        <taxon>Aquificia</taxon>
        <taxon>Aquificales</taxon>
        <taxon>Hydrogenothermaceae</taxon>
        <taxon>Venenivibrio</taxon>
    </lineage>
</organism>
<proteinExistence type="inferred from homology"/>
<dbReference type="AlphaFoldDB" id="A0AA45WIS7"/>
<keyword evidence="2" id="KW-0479">Metal-binding</keyword>
<dbReference type="Proteomes" id="UP001157947">
    <property type="component" value="Unassembled WGS sequence"/>
</dbReference>
<feature type="binding site" evidence="2">
    <location>
        <position position="145"/>
    </location>
    <ligand>
        <name>Fe cation</name>
        <dbReference type="ChEBI" id="CHEBI:24875"/>
    </ligand>
</feature>
<keyword evidence="2" id="KW-0648">Protein biosynthesis</keyword>
<evidence type="ECO:0000313" key="3">
    <source>
        <dbReference type="EMBL" id="SMP01064.1"/>
    </source>
</evidence>